<proteinExistence type="predicted"/>
<feature type="transmembrane region" description="Helical" evidence="1">
    <location>
        <begin position="65"/>
        <end position="84"/>
    </location>
</feature>
<evidence type="ECO:0000313" key="3">
    <source>
        <dbReference type="Proteomes" id="UP000435649"/>
    </source>
</evidence>
<feature type="transmembrane region" description="Helical" evidence="1">
    <location>
        <begin position="6"/>
        <end position="28"/>
    </location>
</feature>
<dbReference type="RefSeq" id="WP_106053415.1">
    <property type="nucleotide sequence ID" value="NZ_CALXOB010000024.1"/>
</dbReference>
<dbReference type="AlphaFoldDB" id="A0A844G5Y1"/>
<gene>
    <name evidence="2" type="ORF">FYJ85_15085</name>
</gene>
<accession>A0A844G5Y1</accession>
<sequence>MFQDPFILSVLLALAAVTGVFFGVPRLRRSGCAATTGMKVAAPGCFVSLFLFALILTFVSTAGAGLFLLAAIPLILVPTAFVLLPNLTGIVQARLGLEVTPGQKLAAMICYFCFMLLFLILLAILFLCYYRYAGAGK</sequence>
<evidence type="ECO:0000313" key="2">
    <source>
        <dbReference type="EMBL" id="MST98364.1"/>
    </source>
</evidence>
<name>A0A844G5Y1_9BACT</name>
<feature type="transmembrane region" description="Helical" evidence="1">
    <location>
        <begin position="105"/>
        <end position="132"/>
    </location>
</feature>
<protein>
    <submittedName>
        <fullName evidence="2">Uncharacterized protein</fullName>
    </submittedName>
</protein>
<dbReference type="Proteomes" id="UP000435649">
    <property type="component" value="Unassembled WGS sequence"/>
</dbReference>
<keyword evidence="1" id="KW-0812">Transmembrane</keyword>
<evidence type="ECO:0000256" key="1">
    <source>
        <dbReference type="SAM" id="Phobius"/>
    </source>
</evidence>
<comment type="caution">
    <text evidence="2">The sequence shown here is derived from an EMBL/GenBank/DDBJ whole genome shotgun (WGS) entry which is preliminary data.</text>
</comment>
<keyword evidence="1" id="KW-0472">Membrane</keyword>
<reference evidence="2 3" key="1">
    <citation type="submission" date="2019-08" db="EMBL/GenBank/DDBJ databases">
        <title>In-depth cultivation of the pig gut microbiome towards novel bacterial diversity and tailored functional studies.</title>
        <authorList>
            <person name="Wylensek D."/>
            <person name="Hitch T.C.A."/>
            <person name="Clavel T."/>
        </authorList>
    </citation>
    <scope>NUCLEOTIDE SEQUENCE [LARGE SCALE GENOMIC DNA]</scope>
    <source>
        <strain evidence="2 3">BBE-744-WT-12</strain>
    </source>
</reference>
<feature type="transmembrane region" description="Helical" evidence="1">
    <location>
        <begin position="40"/>
        <end position="59"/>
    </location>
</feature>
<keyword evidence="1" id="KW-1133">Transmembrane helix</keyword>
<keyword evidence="3" id="KW-1185">Reference proteome</keyword>
<organism evidence="2 3">
    <name type="scientific">Victivallis lenta</name>
    <dbReference type="NCBI Taxonomy" id="2606640"/>
    <lineage>
        <taxon>Bacteria</taxon>
        <taxon>Pseudomonadati</taxon>
        <taxon>Lentisphaerota</taxon>
        <taxon>Lentisphaeria</taxon>
        <taxon>Victivallales</taxon>
        <taxon>Victivallaceae</taxon>
        <taxon>Victivallis</taxon>
    </lineage>
</organism>
<dbReference type="EMBL" id="VUNS01000018">
    <property type="protein sequence ID" value="MST98364.1"/>
    <property type="molecule type" value="Genomic_DNA"/>
</dbReference>